<keyword evidence="4" id="KW-0238">DNA-binding</keyword>
<gene>
    <name evidence="10" type="ORF">E1B28_002667</name>
</gene>
<feature type="region of interest" description="Disordered" evidence="8">
    <location>
        <begin position="79"/>
        <end position="129"/>
    </location>
</feature>
<evidence type="ECO:0000256" key="1">
    <source>
        <dbReference type="ARBA" id="ARBA00022723"/>
    </source>
</evidence>
<feature type="domain" description="Zn(2)-C6 fungal-type" evidence="9">
    <location>
        <begin position="45"/>
        <end position="76"/>
    </location>
</feature>
<evidence type="ECO:0000313" key="11">
    <source>
        <dbReference type="Proteomes" id="UP001049176"/>
    </source>
</evidence>
<name>A0A9P7UP66_9AGAR</name>
<proteinExistence type="predicted"/>
<keyword evidence="6" id="KW-0539">Nucleus</keyword>
<dbReference type="EMBL" id="CM032190">
    <property type="protein sequence ID" value="KAG7086734.1"/>
    <property type="molecule type" value="Genomic_DNA"/>
</dbReference>
<dbReference type="AlphaFoldDB" id="A0A9P7UP66"/>
<evidence type="ECO:0000259" key="9">
    <source>
        <dbReference type="PROSITE" id="PS50048"/>
    </source>
</evidence>
<feature type="compositionally biased region" description="Basic residues" evidence="8">
    <location>
        <begin position="79"/>
        <end position="96"/>
    </location>
</feature>
<dbReference type="CDD" id="cd00067">
    <property type="entry name" value="GAL4"/>
    <property type="match status" value="1"/>
</dbReference>
<dbReference type="InterPro" id="IPR001138">
    <property type="entry name" value="Zn2Cys6_DnaBD"/>
</dbReference>
<dbReference type="PANTHER" id="PTHR47659:SF7">
    <property type="entry name" value="FUNGAL TRANSCRIPTIONAL REGULATORY PROTEIN, N-TERMINAL DOMAIN-CONTAINING PROTEIN"/>
    <property type="match status" value="1"/>
</dbReference>
<sequence length="246" mass="27967">MADSEVLVPTVFISSENSAPIYVYPVNPTSTNTPGRTKRRQVKVACTNCQRACKKCDEARPCLRCVKYSIPHACVDAKRKARKKGLKRGPYKKNKDKNRPINSQSLATEPVSAPLPDPKVQETPATSSPEALAVPERVDYPPIYQHLSSTPQLLPGFHQKEHYYQSLHYIPPFHHQHRFAHPSAEHLEPVYSHQQGQASYHQPTFQVQPVYESHPPYNPPHYIVNHPIMVHPFSYPYPSQPVHEST</sequence>
<dbReference type="GeneID" id="66071743"/>
<evidence type="ECO:0000256" key="2">
    <source>
        <dbReference type="ARBA" id="ARBA00022833"/>
    </source>
</evidence>
<keyword evidence="1" id="KW-0479">Metal-binding</keyword>
<dbReference type="PANTHER" id="PTHR47659">
    <property type="entry name" value="ZN(II)2CYS6 TRANSCRIPTION FACTOR (EUROFUNG)-RELATED"/>
    <property type="match status" value="1"/>
</dbReference>
<keyword evidence="11" id="KW-1185">Reference proteome</keyword>
<dbReference type="KEGG" id="more:E1B28_002667"/>
<dbReference type="PROSITE" id="PS50048">
    <property type="entry name" value="ZN2_CY6_FUNGAL_2"/>
    <property type="match status" value="1"/>
</dbReference>
<dbReference type="OrthoDB" id="5575144at2759"/>
<keyword evidence="5" id="KW-0804">Transcription</keyword>
<evidence type="ECO:0000256" key="6">
    <source>
        <dbReference type="ARBA" id="ARBA00023242"/>
    </source>
</evidence>
<dbReference type="Gene3D" id="4.10.240.10">
    <property type="entry name" value="Zn(2)-C6 fungal-type DNA-binding domain"/>
    <property type="match status" value="1"/>
</dbReference>
<evidence type="ECO:0000256" key="8">
    <source>
        <dbReference type="SAM" id="MobiDB-lite"/>
    </source>
</evidence>
<dbReference type="GO" id="GO:0003677">
    <property type="term" value="F:DNA binding"/>
    <property type="evidence" value="ECO:0007669"/>
    <property type="project" value="UniProtKB-KW"/>
</dbReference>
<evidence type="ECO:0000256" key="5">
    <source>
        <dbReference type="ARBA" id="ARBA00023163"/>
    </source>
</evidence>
<dbReference type="SUPFAM" id="SSF57701">
    <property type="entry name" value="Zn2/Cys6 DNA-binding domain"/>
    <property type="match status" value="1"/>
</dbReference>
<evidence type="ECO:0000256" key="4">
    <source>
        <dbReference type="ARBA" id="ARBA00023125"/>
    </source>
</evidence>
<dbReference type="SMART" id="SM00066">
    <property type="entry name" value="GAL4"/>
    <property type="match status" value="1"/>
</dbReference>
<protein>
    <recommendedName>
        <fullName evidence="7">Transcription activator of gluconeogenesis ERT1</fullName>
    </recommendedName>
</protein>
<dbReference type="Proteomes" id="UP001049176">
    <property type="component" value="Chromosome 10"/>
</dbReference>
<dbReference type="InterPro" id="IPR050335">
    <property type="entry name" value="ERT1_acuK_gluconeogen_tf"/>
</dbReference>
<comment type="caution">
    <text evidence="10">The sequence shown here is derived from an EMBL/GenBank/DDBJ whole genome shotgun (WGS) entry which is preliminary data.</text>
</comment>
<evidence type="ECO:0000313" key="10">
    <source>
        <dbReference type="EMBL" id="KAG7086734.1"/>
    </source>
</evidence>
<keyword evidence="2" id="KW-0862">Zinc</keyword>
<reference evidence="10" key="1">
    <citation type="journal article" date="2021" name="Genome Biol. Evol.">
        <title>The assembled and annotated genome of the fairy-ring fungus Marasmius oreades.</title>
        <authorList>
            <person name="Hiltunen M."/>
            <person name="Ament-Velasquez S.L."/>
            <person name="Johannesson H."/>
        </authorList>
    </citation>
    <scope>NUCLEOTIDE SEQUENCE</scope>
    <source>
        <strain evidence="10">03SP1</strain>
    </source>
</reference>
<evidence type="ECO:0000256" key="3">
    <source>
        <dbReference type="ARBA" id="ARBA00023015"/>
    </source>
</evidence>
<organism evidence="10 11">
    <name type="scientific">Marasmius oreades</name>
    <name type="common">fairy-ring Marasmius</name>
    <dbReference type="NCBI Taxonomy" id="181124"/>
    <lineage>
        <taxon>Eukaryota</taxon>
        <taxon>Fungi</taxon>
        <taxon>Dikarya</taxon>
        <taxon>Basidiomycota</taxon>
        <taxon>Agaricomycotina</taxon>
        <taxon>Agaricomycetes</taxon>
        <taxon>Agaricomycetidae</taxon>
        <taxon>Agaricales</taxon>
        <taxon>Marasmiineae</taxon>
        <taxon>Marasmiaceae</taxon>
        <taxon>Marasmius</taxon>
    </lineage>
</organism>
<keyword evidence="3" id="KW-0805">Transcription regulation</keyword>
<dbReference type="GO" id="GO:0008270">
    <property type="term" value="F:zinc ion binding"/>
    <property type="evidence" value="ECO:0007669"/>
    <property type="project" value="InterPro"/>
</dbReference>
<dbReference type="GO" id="GO:0000981">
    <property type="term" value="F:DNA-binding transcription factor activity, RNA polymerase II-specific"/>
    <property type="evidence" value="ECO:0007669"/>
    <property type="project" value="InterPro"/>
</dbReference>
<accession>A0A9P7UP66</accession>
<evidence type="ECO:0000256" key="7">
    <source>
        <dbReference type="ARBA" id="ARBA00040903"/>
    </source>
</evidence>
<dbReference type="InterPro" id="IPR036864">
    <property type="entry name" value="Zn2-C6_fun-type_DNA-bd_sf"/>
</dbReference>
<dbReference type="RefSeq" id="XP_043003205.1">
    <property type="nucleotide sequence ID" value="XM_043159602.1"/>
</dbReference>